<dbReference type="InterPro" id="IPR049163">
    <property type="entry name" value="Pif1-like_2B_dom"/>
</dbReference>
<keyword evidence="1" id="KW-0347">Helicase</keyword>
<dbReference type="EMBL" id="LN728907">
    <property type="protein sequence ID" value="CEP13044.1"/>
    <property type="molecule type" value="Genomic_DNA"/>
</dbReference>
<accession>A0A0B7NDK1</accession>
<name>A0A0B7NDK1_9FUNG</name>
<evidence type="ECO:0000259" key="2">
    <source>
        <dbReference type="Pfam" id="PF05970"/>
    </source>
</evidence>
<dbReference type="STRING" id="35722.A0A0B7NDK1"/>
<dbReference type="Proteomes" id="UP000054107">
    <property type="component" value="Unassembled WGS sequence"/>
</dbReference>
<evidence type="ECO:0000259" key="3">
    <source>
        <dbReference type="Pfam" id="PF14214"/>
    </source>
</evidence>
<keyword evidence="1" id="KW-0547">Nucleotide-binding</keyword>
<evidence type="ECO:0000259" key="4">
    <source>
        <dbReference type="Pfam" id="PF21530"/>
    </source>
</evidence>
<dbReference type="Gene3D" id="3.40.50.300">
    <property type="entry name" value="P-loop containing nucleotide triphosphate hydrolases"/>
    <property type="match status" value="1"/>
</dbReference>
<gene>
    <name evidence="5" type="primary">PARPA_07068.1 scaffold 25346</name>
</gene>
<keyword evidence="6" id="KW-1185">Reference proteome</keyword>
<dbReference type="InterPro" id="IPR025476">
    <property type="entry name" value="Helitron_helicase-like"/>
</dbReference>
<dbReference type="EC" id="5.6.2.3" evidence="1"/>
<keyword evidence="1" id="KW-0234">DNA repair</keyword>
<dbReference type="Pfam" id="PF21530">
    <property type="entry name" value="Pif1_2B_dom"/>
    <property type="match status" value="1"/>
</dbReference>
<comment type="catalytic activity">
    <reaction evidence="1">
        <text>ATP + H2O = ADP + phosphate + H(+)</text>
        <dbReference type="Rhea" id="RHEA:13065"/>
        <dbReference type="ChEBI" id="CHEBI:15377"/>
        <dbReference type="ChEBI" id="CHEBI:15378"/>
        <dbReference type="ChEBI" id="CHEBI:30616"/>
        <dbReference type="ChEBI" id="CHEBI:43474"/>
        <dbReference type="ChEBI" id="CHEBI:456216"/>
        <dbReference type="EC" id="5.6.2.3"/>
    </reaction>
</comment>
<evidence type="ECO:0000313" key="6">
    <source>
        <dbReference type="Proteomes" id="UP000054107"/>
    </source>
</evidence>
<dbReference type="GO" id="GO:0005524">
    <property type="term" value="F:ATP binding"/>
    <property type="evidence" value="ECO:0007669"/>
    <property type="project" value="UniProtKB-KW"/>
</dbReference>
<keyword evidence="1" id="KW-0378">Hydrolase</keyword>
<organism evidence="5 6">
    <name type="scientific">Parasitella parasitica</name>
    <dbReference type="NCBI Taxonomy" id="35722"/>
    <lineage>
        <taxon>Eukaryota</taxon>
        <taxon>Fungi</taxon>
        <taxon>Fungi incertae sedis</taxon>
        <taxon>Mucoromycota</taxon>
        <taxon>Mucoromycotina</taxon>
        <taxon>Mucoromycetes</taxon>
        <taxon>Mucorales</taxon>
        <taxon>Mucorineae</taxon>
        <taxon>Mucoraceae</taxon>
        <taxon>Parasitella</taxon>
    </lineage>
</organism>
<dbReference type="InterPro" id="IPR027417">
    <property type="entry name" value="P-loop_NTPase"/>
</dbReference>
<dbReference type="Pfam" id="PF05970">
    <property type="entry name" value="PIF1"/>
    <property type="match status" value="1"/>
</dbReference>
<reference evidence="5 6" key="1">
    <citation type="submission" date="2014-09" db="EMBL/GenBank/DDBJ databases">
        <authorList>
            <person name="Ellenberger Sabrina"/>
        </authorList>
    </citation>
    <scope>NUCLEOTIDE SEQUENCE [LARGE SCALE GENOMIC DNA]</scope>
    <source>
        <strain evidence="5 6">CBS 412.66</strain>
    </source>
</reference>
<dbReference type="GO" id="GO:0016887">
    <property type="term" value="F:ATP hydrolysis activity"/>
    <property type="evidence" value="ECO:0007669"/>
    <property type="project" value="RHEA"/>
</dbReference>
<dbReference type="GO" id="GO:0006281">
    <property type="term" value="P:DNA repair"/>
    <property type="evidence" value="ECO:0007669"/>
    <property type="project" value="UniProtKB-KW"/>
</dbReference>
<feature type="domain" description="Helitron helicase-like" evidence="3">
    <location>
        <begin position="3"/>
        <end position="96"/>
    </location>
</feature>
<dbReference type="PANTHER" id="PTHR10492:SF57">
    <property type="entry name" value="ATP-DEPENDENT DNA HELICASE"/>
    <property type="match status" value="1"/>
</dbReference>
<proteinExistence type="inferred from homology"/>
<dbReference type="AlphaFoldDB" id="A0A0B7NDK1"/>
<feature type="domain" description="DNA helicase Pif1-like DEAD-box helicase" evidence="2">
    <location>
        <begin position="432"/>
        <end position="537"/>
    </location>
</feature>
<dbReference type="GO" id="GO:0000723">
    <property type="term" value="P:telomere maintenance"/>
    <property type="evidence" value="ECO:0007669"/>
    <property type="project" value="InterPro"/>
</dbReference>
<comment type="similarity">
    <text evidence="1">Belongs to the helicase family.</text>
</comment>
<keyword evidence="1" id="KW-0067">ATP-binding</keyword>
<sequence length="649" mass="72702">MRAIGRKVILPSTIVRGPRFMPQLYQDATNLVRRFGKPDLFIIFTCNPAWPQIFSEPKAIQGTSDRPDLCAPAFHLKLKALVDDIVKHSVLAKVEDKPRTPEDIDNIVSAEIPDLTTHPLSYETVSTAMIHGPCGLLNPEAPCVNNGMCSKRYMFAFYEETTLSDDEVNGITTVDNRWIVPHNLYLMSMFNAHINIEICNHGNYVKCIYKYIYKGHDCGQVGLGNYDQQDKIKDFLDAINVSSAEACWRVLSYSTHKEFPSCQWLDVRLPIDPLEYFDEEDKPAEVLNRAVPESTLTAWLFQTTARATGLLADDSKWSAAMTEKALFQSANFVRKKIYILIAFSGFLSYSYQLWDLFPSVDTRANGQSNQLNTYERMHDLLHAQSLDREDPDMLPSFNESQALLYSTIRDAVLKENPVLGLRIFFIDGPGGTDRDISIAIASSGTAALLFECGRTIHSTLKILLDVTTRTRCDMTPRSDESSMVSKNLVETVNRPFQDVMDNTDSFGLRLIVFGGDFRQVLPIISGASRSVIINDLLMRCLPGRAASYVSSDRTCNEERQMEMPIEVLDVIGSRSLPPHKLELKVASSIMVLQSIDPAASIFNGTRLIVNSLGTNAIKATIATGPNKGDMISKLETVYIYEIDNVHNDF</sequence>
<dbReference type="GO" id="GO:0006310">
    <property type="term" value="P:DNA recombination"/>
    <property type="evidence" value="ECO:0007669"/>
    <property type="project" value="UniProtKB-KW"/>
</dbReference>
<dbReference type="PANTHER" id="PTHR10492">
    <property type="match status" value="1"/>
</dbReference>
<comment type="cofactor">
    <cofactor evidence="1">
        <name>Mg(2+)</name>
        <dbReference type="ChEBI" id="CHEBI:18420"/>
    </cofactor>
</comment>
<keyword evidence="1" id="KW-0227">DNA damage</keyword>
<evidence type="ECO:0000313" key="5">
    <source>
        <dbReference type="EMBL" id="CEP13044.1"/>
    </source>
</evidence>
<feature type="domain" description="DNA helicase Pif1-like 2B" evidence="4">
    <location>
        <begin position="568"/>
        <end position="612"/>
    </location>
</feature>
<dbReference type="Pfam" id="PF14214">
    <property type="entry name" value="Helitron_like_N"/>
    <property type="match status" value="1"/>
</dbReference>
<dbReference type="InterPro" id="IPR010285">
    <property type="entry name" value="DNA_helicase_pif1-like_DEAD"/>
</dbReference>
<evidence type="ECO:0000256" key="1">
    <source>
        <dbReference type="RuleBase" id="RU363044"/>
    </source>
</evidence>
<dbReference type="GO" id="GO:0043139">
    <property type="term" value="F:5'-3' DNA helicase activity"/>
    <property type="evidence" value="ECO:0007669"/>
    <property type="project" value="UniProtKB-EC"/>
</dbReference>
<keyword evidence="1" id="KW-0233">DNA recombination</keyword>
<dbReference type="OrthoDB" id="10050779at2759"/>
<protein>
    <recommendedName>
        <fullName evidence="1">ATP-dependent DNA helicase</fullName>
        <ecNumber evidence="1">5.6.2.3</ecNumber>
    </recommendedName>
</protein>